<evidence type="ECO:0000259" key="11">
    <source>
        <dbReference type="Pfam" id="PF00133"/>
    </source>
</evidence>
<dbReference type="FunFam" id="3.90.740.10:FF:000012">
    <property type="entry name" value="Leucine--tRNA ligase"/>
    <property type="match status" value="1"/>
</dbReference>
<feature type="domain" description="Aminoacyl-tRNA synthetase class Ia" evidence="11">
    <location>
        <begin position="422"/>
        <end position="577"/>
    </location>
</feature>
<feature type="short sequence motif" description="'HIGH' region" evidence="9">
    <location>
        <begin position="42"/>
        <end position="52"/>
    </location>
</feature>
<evidence type="ECO:0000256" key="6">
    <source>
        <dbReference type="ARBA" id="ARBA00022917"/>
    </source>
</evidence>
<dbReference type="OrthoDB" id="9810365at2"/>
<evidence type="ECO:0000256" key="3">
    <source>
        <dbReference type="ARBA" id="ARBA00022598"/>
    </source>
</evidence>
<evidence type="ECO:0000256" key="7">
    <source>
        <dbReference type="ARBA" id="ARBA00023146"/>
    </source>
</evidence>
<dbReference type="SUPFAM" id="SSF52374">
    <property type="entry name" value="Nucleotidylyl transferase"/>
    <property type="match status" value="1"/>
</dbReference>
<dbReference type="EC" id="6.1.1.4" evidence="9"/>
<dbReference type="FunFam" id="1.10.730.10:FF:000002">
    <property type="entry name" value="Leucine--tRNA ligase"/>
    <property type="match status" value="1"/>
</dbReference>
<evidence type="ECO:0000256" key="4">
    <source>
        <dbReference type="ARBA" id="ARBA00022741"/>
    </source>
</evidence>
<dbReference type="CDD" id="cd00812">
    <property type="entry name" value="LeuRS_core"/>
    <property type="match status" value="1"/>
</dbReference>
<dbReference type="Gene3D" id="1.10.730.10">
    <property type="entry name" value="Isoleucyl-tRNA Synthetase, Domain 1"/>
    <property type="match status" value="1"/>
</dbReference>
<feature type="domain" description="Methionyl/Valyl/Leucyl/Isoleucyl-tRNA synthetase anticodon-binding" evidence="12">
    <location>
        <begin position="704"/>
        <end position="826"/>
    </location>
</feature>
<dbReference type="PANTHER" id="PTHR43740">
    <property type="entry name" value="LEUCYL-TRNA SYNTHETASE"/>
    <property type="match status" value="1"/>
</dbReference>
<feature type="short sequence motif" description="'KMSKS' region" evidence="9">
    <location>
        <begin position="624"/>
        <end position="628"/>
    </location>
</feature>
<dbReference type="InterPro" id="IPR013155">
    <property type="entry name" value="M/V/L/I-tRNA-synth_anticd-bd"/>
</dbReference>
<dbReference type="GO" id="GO:0005524">
    <property type="term" value="F:ATP binding"/>
    <property type="evidence" value="ECO:0007669"/>
    <property type="project" value="UniProtKB-UniRule"/>
</dbReference>
<evidence type="ECO:0000256" key="8">
    <source>
        <dbReference type="ARBA" id="ARBA00047469"/>
    </source>
</evidence>
<dbReference type="Pfam" id="PF00133">
    <property type="entry name" value="tRNA-synt_1"/>
    <property type="match status" value="2"/>
</dbReference>
<dbReference type="InterPro" id="IPR002300">
    <property type="entry name" value="aa-tRNA-synth_Ia"/>
</dbReference>
<organism evidence="15 16">
    <name type="scientific">Oceanisphaera avium</name>
    <dbReference type="NCBI Taxonomy" id="1903694"/>
    <lineage>
        <taxon>Bacteria</taxon>
        <taxon>Pseudomonadati</taxon>
        <taxon>Pseudomonadota</taxon>
        <taxon>Gammaproteobacteria</taxon>
        <taxon>Aeromonadales</taxon>
        <taxon>Aeromonadaceae</taxon>
        <taxon>Oceanisphaera</taxon>
    </lineage>
</organism>
<comment type="similarity">
    <text evidence="1 9 10">Belongs to the class-I aminoacyl-tRNA synthetase family.</text>
</comment>
<feature type="domain" description="Methionyl/Leucyl tRNA synthetase" evidence="13">
    <location>
        <begin position="39"/>
        <end position="181"/>
    </location>
</feature>
<dbReference type="RefSeq" id="WP_086963688.1">
    <property type="nucleotide sequence ID" value="NZ_CP021376.1"/>
</dbReference>
<comment type="subcellular location">
    <subcellularLocation>
        <location evidence="9">Cytoplasm</location>
    </subcellularLocation>
</comment>
<dbReference type="Gene3D" id="3.40.50.620">
    <property type="entry name" value="HUPs"/>
    <property type="match status" value="2"/>
</dbReference>
<dbReference type="GO" id="GO:0006429">
    <property type="term" value="P:leucyl-tRNA aminoacylation"/>
    <property type="evidence" value="ECO:0007669"/>
    <property type="project" value="UniProtKB-UniRule"/>
</dbReference>
<dbReference type="Gene3D" id="2.20.28.290">
    <property type="match status" value="1"/>
</dbReference>
<dbReference type="Pfam" id="PF13603">
    <property type="entry name" value="tRNA-synt_1_2"/>
    <property type="match status" value="1"/>
</dbReference>
<dbReference type="InterPro" id="IPR001412">
    <property type="entry name" value="aa-tRNA-synth_I_CS"/>
</dbReference>
<dbReference type="InterPro" id="IPR015413">
    <property type="entry name" value="Methionyl/Leucyl_tRNA_Synth"/>
</dbReference>
<evidence type="ECO:0000256" key="5">
    <source>
        <dbReference type="ARBA" id="ARBA00022840"/>
    </source>
</evidence>
<keyword evidence="7 9" id="KW-0030">Aminoacyl-tRNA synthetase</keyword>
<dbReference type="KEGG" id="ocm:CBP12_06325"/>
<evidence type="ECO:0000256" key="9">
    <source>
        <dbReference type="HAMAP-Rule" id="MF_00049"/>
    </source>
</evidence>
<dbReference type="Proteomes" id="UP000243793">
    <property type="component" value="Chromosome"/>
</dbReference>
<dbReference type="InterPro" id="IPR025709">
    <property type="entry name" value="Leu_tRNA-synth_edit"/>
</dbReference>
<dbReference type="Pfam" id="PF09334">
    <property type="entry name" value="tRNA-synt_1g"/>
    <property type="match status" value="1"/>
</dbReference>
<dbReference type="GO" id="GO:0005829">
    <property type="term" value="C:cytosol"/>
    <property type="evidence" value="ECO:0007669"/>
    <property type="project" value="TreeGrafter"/>
</dbReference>
<dbReference type="FunFam" id="3.40.50.620:FF:000003">
    <property type="entry name" value="Leucine--tRNA ligase"/>
    <property type="match status" value="1"/>
</dbReference>
<dbReference type="FunFam" id="2.20.28.290:FF:000001">
    <property type="entry name" value="Leucine--tRNA ligase"/>
    <property type="match status" value="1"/>
</dbReference>
<gene>
    <name evidence="9" type="primary">leuS</name>
    <name evidence="15" type="ORF">CBP12_06325</name>
</gene>
<keyword evidence="2 9" id="KW-0963">Cytoplasm</keyword>
<dbReference type="Pfam" id="PF08264">
    <property type="entry name" value="Anticodon_1"/>
    <property type="match status" value="1"/>
</dbReference>
<dbReference type="FunFam" id="3.10.20.590:FF:000001">
    <property type="entry name" value="Leucine--tRNA ligase"/>
    <property type="match status" value="1"/>
</dbReference>
<reference evidence="16" key="1">
    <citation type="submission" date="2017-05" db="EMBL/GenBank/DDBJ databases">
        <authorList>
            <person name="Sung H."/>
        </authorList>
    </citation>
    <scope>NUCLEOTIDE SEQUENCE [LARGE SCALE GENOMIC DNA]</scope>
    <source>
        <strain evidence="16">AMac2203</strain>
    </source>
</reference>
<evidence type="ECO:0000259" key="12">
    <source>
        <dbReference type="Pfam" id="PF08264"/>
    </source>
</evidence>
<dbReference type="AlphaFoldDB" id="A0A1Y0CXS2"/>
<accession>A0A1Y0CXS2</accession>
<dbReference type="SUPFAM" id="SSF47323">
    <property type="entry name" value="Anticodon-binding domain of a subclass of class I aminoacyl-tRNA synthetases"/>
    <property type="match status" value="1"/>
</dbReference>
<sequence length="864" mass="97588">MQEQYIPQNIEPKVQELWAEQQTFKATEQADKEKFYCLSMFPYPSGRLHMGHVRNYTIGDVISRYQRLQGKNVMQPIGWDAFGLPAENAAINNKTAPAPWTYENIDYMKNQLKRLGFGYDWSREFATCDPEYYRWEQWFFTKLYEQGLVYKKTSSVNWCPNDETVLANEQVNDGCCWRCDSPVERKEIPQWFIKITDYADELLSELDNLDEWPEQVKAMQRNWIGRSEGVTLRFAVADQAPVQAQSFEVYTTRPDTLFGVTYVGIAAGHPLAEQATANNPALAAFIEECKHNSKVAEADVATMDKKGMATGLYAIHPLTGKQVPIWVANFVLMDYGSGAVMSVPAHDERDYEFAKQYGLDIIPVIKPEDGSELDITKEAYTEHGILFNSGSFDGLDFAAAFDAIADTLIEKNLGQRTVNYRLRDWGVSRQRYWGAPIPMLNLEDGSVVGVPEADLPVVLPEDVVMDGIQSPIKADPEWAKTTYNGQPALRETDTFDTFMESSWYYARYCSPHSDNAMLDSEKANYWLPVDQYIGGIEHACMHLLYSRFFHKLLRDTGLVNSDEPFKRLLCQGMVLADAFYHTDDKGARTWVSPLEVSVERDEKGRIKKAQDSEGHDLVHTGMTKMSKSKNNGIDPQVMIDKYGADTVRLFMMFAAPADMTLEWSDAGVEGAQRFIKRLWRLVYEHQAQGSVAQLDVASLNSEQKALRREVHKTIAKVSDDIGRRQTFNTAIAAIMELMNKLTKADGSDAQNRALLQEALAAITVMLHPIIPHTCFELWQALGQQDIDHAPWPQVDQSALVEDEKLVVVQVNGKVRGKITVAADADQDTVSGLAQADENVARHLEDKTIRKVIYVPGKLLNIVAN</sequence>
<dbReference type="GO" id="GO:0004823">
    <property type="term" value="F:leucine-tRNA ligase activity"/>
    <property type="evidence" value="ECO:0007669"/>
    <property type="project" value="UniProtKB-UniRule"/>
</dbReference>
<dbReference type="FunFam" id="3.40.50.620:FF:000051">
    <property type="entry name" value="Leucine--tRNA ligase"/>
    <property type="match status" value="1"/>
</dbReference>
<dbReference type="PROSITE" id="PS00178">
    <property type="entry name" value="AA_TRNA_LIGASE_I"/>
    <property type="match status" value="1"/>
</dbReference>
<evidence type="ECO:0000256" key="2">
    <source>
        <dbReference type="ARBA" id="ARBA00022490"/>
    </source>
</evidence>
<dbReference type="InterPro" id="IPR009080">
    <property type="entry name" value="tRNAsynth_Ia_anticodon-bd"/>
</dbReference>
<keyword evidence="3 9" id="KW-0436">Ligase</keyword>
<dbReference type="PANTHER" id="PTHR43740:SF2">
    <property type="entry name" value="LEUCINE--TRNA LIGASE, MITOCHONDRIAL"/>
    <property type="match status" value="1"/>
</dbReference>
<evidence type="ECO:0000259" key="13">
    <source>
        <dbReference type="Pfam" id="PF09334"/>
    </source>
</evidence>
<keyword evidence="4 9" id="KW-0547">Nucleotide-binding</keyword>
<dbReference type="InterPro" id="IPR009008">
    <property type="entry name" value="Val/Leu/Ile-tRNA-synth_edit"/>
</dbReference>
<dbReference type="HAMAP" id="MF_00049_B">
    <property type="entry name" value="Leu_tRNA_synth_B"/>
    <property type="match status" value="1"/>
</dbReference>
<dbReference type="CDD" id="cd07958">
    <property type="entry name" value="Anticodon_Ia_Leu_BEm"/>
    <property type="match status" value="1"/>
</dbReference>
<dbReference type="InterPro" id="IPR014729">
    <property type="entry name" value="Rossmann-like_a/b/a_fold"/>
</dbReference>
<dbReference type="SUPFAM" id="SSF50677">
    <property type="entry name" value="ValRS/IleRS/LeuRS editing domain"/>
    <property type="match status" value="1"/>
</dbReference>
<keyword evidence="6 9" id="KW-0648">Protein biosynthesis</keyword>
<evidence type="ECO:0000259" key="14">
    <source>
        <dbReference type="Pfam" id="PF13603"/>
    </source>
</evidence>
<dbReference type="InterPro" id="IPR002302">
    <property type="entry name" value="Leu-tRNA-ligase"/>
</dbReference>
<name>A0A1Y0CXS2_9GAMM</name>
<feature type="domain" description="Leucyl-tRNA synthetase editing" evidence="14">
    <location>
        <begin position="221"/>
        <end position="408"/>
    </location>
</feature>
<proteinExistence type="inferred from homology"/>
<evidence type="ECO:0000256" key="1">
    <source>
        <dbReference type="ARBA" id="ARBA00005594"/>
    </source>
</evidence>
<feature type="domain" description="Aminoacyl-tRNA synthetase class Ia" evidence="11">
    <location>
        <begin position="623"/>
        <end position="657"/>
    </location>
</feature>
<evidence type="ECO:0000313" key="15">
    <source>
        <dbReference type="EMBL" id="ART79814.1"/>
    </source>
</evidence>
<dbReference type="Gene3D" id="3.10.20.590">
    <property type="match status" value="1"/>
</dbReference>
<dbReference type="PRINTS" id="PR00985">
    <property type="entry name" value="TRNASYNTHLEU"/>
</dbReference>
<protein>
    <recommendedName>
        <fullName evidence="9">Leucine--tRNA ligase</fullName>
        <ecNumber evidence="9">6.1.1.4</ecNumber>
    </recommendedName>
    <alternativeName>
        <fullName evidence="9">Leucyl-tRNA synthetase</fullName>
        <shortName evidence="9">LeuRS</shortName>
    </alternativeName>
</protein>
<feature type="binding site" evidence="9">
    <location>
        <position position="627"/>
    </location>
    <ligand>
        <name>ATP</name>
        <dbReference type="ChEBI" id="CHEBI:30616"/>
    </ligand>
</feature>
<dbReference type="EMBL" id="CP021376">
    <property type="protein sequence ID" value="ART79814.1"/>
    <property type="molecule type" value="Genomic_DNA"/>
</dbReference>
<evidence type="ECO:0000313" key="16">
    <source>
        <dbReference type="Proteomes" id="UP000243793"/>
    </source>
</evidence>
<dbReference type="GO" id="GO:0002161">
    <property type="term" value="F:aminoacyl-tRNA deacylase activity"/>
    <property type="evidence" value="ECO:0007669"/>
    <property type="project" value="InterPro"/>
</dbReference>
<comment type="catalytic activity">
    <reaction evidence="8 9">
        <text>tRNA(Leu) + L-leucine + ATP = L-leucyl-tRNA(Leu) + AMP + diphosphate</text>
        <dbReference type="Rhea" id="RHEA:11688"/>
        <dbReference type="Rhea" id="RHEA-COMP:9613"/>
        <dbReference type="Rhea" id="RHEA-COMP:9622"/>
        <dbReference type="ChEBI" id="CHEBI:30616"/>
        <dbReference type="ChEBI" id="CHEBI:33019"/>
        <dbReference type="ChEBI" id="CHEBI:57427"/>
        <dbReference type="ChEBI" id="CHEBI:78442"/>
        <dbReference type="ChEBI" id="CHEBI:78494"/>
        <dbReference type="ChEBI" id="CHEBI:456215"/>
        <dbReference type="EC" id="6.1.1.4"/>
    </reaction>
</comment>
<keyword evidence="5 9" id="KW-0067">ATP-binding</keyword>
<keyword evidence="16" id="KW-1185">Reference proteome</keyword>
<evidence type="ECO:0000256" key="10">
    <source>
        <dbReference type="RuleBase" id="RU363035"/>
    </source>
</evidence>
<dbReference type="NCBIfam" id="TIGR00396">
    <property type="entry name" value="leuS_bact"/>
    <property type="match status" value="1"/>
</dbReference>